<keyword evidence="1" id="KW-0479">Metal-binding</keyword>
<reference evidence="7 8" key="1">
    <citation type="journal article" date="2004" name="Nature">
        <title>Genome sequence of the ultrasmall unicellular red alga Cyanidioschyzon merolae 10D.</title>
        <authorList>
            <person name="Matsuzaki M."/>
            <person name="Misumi O."/>
            <person name="Shin-i T."/>
            <person name="Maruyama S."/>
            <person name="Takahara M."/>
            <person name="Miyagishima S."/>
            <person name="Mori T."/>
            <person name="Nishida K."/>
            <person name="Yagisawa F."/>
            <person name="Nishida K."/>
            <person name="Yoshida Y."/>
            <person name="Nishimura Y."/>
            <person name="Nakao S."/>
            <person name="Kobayashi T."/>
            <person name="Momoyama Y."/>
            <person name="Higashiyama T."/>
            <person name="Minoda A."/>
            <person name="Sano M."/>
            <person name="Nomoto H."/>
            <person name="Oishi K."/>
            <person name="Hayashi H."/>
            <person name="Ohta F."/>
            <person name="Nishizaka S."/>
            <person name="Haga S."/>
            <person name="Miura S."/>
            <person name="Morishita T."/>
            <person name="Kabeya Y."/>
            <person name="Terasawa K."/>
            <person name="Suzuki Y."/>
            <person name="Ishii Y."/>
            <person name="Asakawa S."/>
            <person name="Takano H."/>
            <person name="Ohta N."/>
            <person name="Kuroiwa H."/>
            <person name="Tanaka K."/>
            <person name="Shimizu N."/>
            <person name="Sugano S."/>
            <person name="Sato N."/>
            <person name="Nozaki H."/>
            <person name="Ogasawara N."/>
            <person name="Kohara Y."/>
            <person name="Kuroiwa T."/>
        </authorList>
    </citation>
    <scope>NUCLEOTIDE SEQUENCE [LARGE SCALE GENOMIC DNA]</scope>
    <source>
        <strain evidence="7 8">10D</strain>
    </source>
</reference>
<reference evidence="7 8" key="2">
    <citation type="journal article" date="2007" name="BMC Biol.">
        <title>A 100%-complete sequence reveals unusually simple genomic features in the hot-spring red alga Cyanidioschyzon merolae.</title>
        <authorList>
            <person name="Nozaki H."/>
            <person name="Takano H."/>
            <person name="Misumi O."/>
            <person name="Terasawa K."/>
            <person name="Matsuzaki M."/>
            <person name="Maruyama S."/>
            <person name="Nishida K."/>
            <person name="Yagisawa F."/>
            <person name="Yoshida Y."/>
            <person name="Fujiwara T."/>
            <person name="Takio S."/>
            <person name="Tamura K."/>
            <person name="Chung S.J."/>
            <person name="Nakamura S."/>
            <person name="Kuroiwa H."/>
            <person name="Tanaka K."/>
            <person name="Sato N."/>
            <person name="Kuroiwa T."/>
        </authorList>
    </citation>
    <scope>NUCLEOTIDE SEQUENCE [LARGE SCALE GENOMIC DNA]</scope>
    <source>
        <strain evidence="7 8">10D</strain>
    </source>
</reference>
<dbReference type="STRING" id="280699.M1UWL6"/>
<dbReference type="GO" id="GO:0008270">
    <property type="term" value="F:zinc ion binding"/>
    <property type="evidence" value="ECO:0007669"/>
    <property type="project" value="UniProtKB-KW"/>
</dbReference>
<feature type="region of interest" description="Disordered" evidence="5">
    <location>
        <begin position="774"/>
        <end position="796"/>
    </location>
</feature>
<dbReference type="Gene3D" id="3.30.50.10">
    <property type="entry name" value="Erythroid Transcription Factor GATA-1, subunit A"/>
    <property type="match status" value="1"/>
</dbReference>
<dbReference type="InterPro" id="IPR013088">
    <property type="entry name" value="Znf_NHR/GATA"/>
</dbReference>
<dbReference type="Gramene" id="CMR493CT">
    <property type="protein sequence ID" value="CMR493CT"/>
    <property type="gene ID" value="CMR493C"/>
</dbReference>
<organism evidence="7 8">
    <name type="scientific">Cyanidioschyzon merolae (strain NIES-3377 / 10D)</name>
    <name type="common">Unicellular red alga</name>
    <dbReference type="NCBI Taxonomy" id="280699"/>
    <lineage>
        <taxon>Eukaryota</taxon>
        <taxon>Rhodophyta</taxon>
        <taxon>Bangiophyceae</taxon>
        <taxon>Cyanidiales</taxon>
        <taxon>Cyanidiaceae</taxon>
        <taxon>Cyanidioschyzon</taxon>
    </lineage>
</organism>
<dbReference type="PANTHER" id="PTHR47255">
    <property type="entry name" value="GATA TRANSCRIPTION FACTOR 22-RELATED"/>
    <property type="match status" value="1"/>
</dbReference>
<dbReference type="PROSITE" id="PS00344">
    <property type="entry name" value="GATA_ZN_FINGER_1"/>
    <property type="match status" value="1"/>
</dbReference>
<dbReference type="GO" id="GO:0043565">
    <property type="term" value="F:sequence-specific DNA binding"/>
    <property type="evidence" value="ECO:0007669"/>
    <property type="project" value="InterPro"/>
</dbReference>
<proteinExistence type="predicted"/>
<dbReference type="PANTHER" id="PTHR47255:SF4">
    <property type="entry name" value="GATA ZINC FINGER DOMAIN-CONTAINING PROTEIN 12"/>
    <property type="match status" value="1"/>
</dbReference>
<feature type="compositionally biased region" description="Polar residues" evidence="5">
    <location>
        <begin position="115"/>
        <end position="140"/>
    </location>
</feature>
<name>M1UWL6_CYAM1</name>
<protein>
    <submittedName>
        <fullName evidence="7">GATA transcription factor</fullName>
    </submittedName>
</protein>
<feature type="region of interest" description="Disordered" evidence="5">
    <location>
        <begin position="526"/>
        <end position="547"/>
    </location>
</feature>
<keyword evidence="8" id="KW-1185">Reference proteome</keyword>
<dbReference type="EMBL" id="AP006500">
    <property type="protein sequence ID" value="BAM82651.1"/>
    <property type="molecule type" value="Genomic_DNA"/>
</dbReference>
<dbReference type="CDD" id="cd00202">
    <property type="entry name" value="ZnF_GATA"/>
    <property type="match status" value="1"/>
</dbReference>
<dbReference type="KEGG" id="cme:CYME_CMR493C"/>
<evidence type="ECO:0000256" key="1">
    <source>
        <dbReference type="ARBA" id="ARBA00022723"/>
    </source>
</evidence>
<accession>M1UWL6</accession>
<sequence length="796" mass="85760">MVSNSLRCISCSTNDTPLWRAGPTGAKTLCNACGVKWKKGKLALVIDGVTYSYGDLAVNATRGSAAPRGFGKGFAQGASTNRRPIVDGEETSSAPTTDEVRKAADRGSAAGRSRQFGTGAQNSRSRATPATLNRRITQPQGRERSLARSRSQTRVSVRGATHTLPRSASWAQFGDASWSLSGVGKPGRGRRRRGPIVSGEQARFGRLQRSASAVSLAPLHEYQQAVPGGDQSETTYASARLPANLWTCFPSEGDDADEGEHSSPRDRCHSVVVDDQANTTNSGVSSEHRLMADQTLYDNVEDAWLGERMPMLSAWPLASSGYGEVSHRTIAAEDNEDERVASTDANFVLGEYPGWESTHRMDQDLSRIYAGNVGDPACSVFSVSHGTHPREQGLMSASEEAFMVAAVHGFCVQENDRSFCTNASNLESSVVDMTDPYSRVCLKTSATATVDRRCSRTDSQGTEPEEAWSPLFMAPAARSAARNRSGERMLQGNHLECTEAEQKRGSLTHCQQFAQQTPGIQKVVGRTNASASAASEASHHQGDLPHAPSALSVADAVAHPLADGSAPAASLWTHPSLRTNGERPVLTDLKELAPTVREIKHAGQLLASIPPLPLTREIPSISRIIALVRNAHQSLSKLYALGVYRLAALMARFPPDVCCGIGEEAYIRAFVADQASCSICSAQTAAAVHGRLDMQRAHSLALQGFYYDPCAYRRAVAAFRNMYALNELNTFAIDEFVRVFAYDTRVALAKHRTVCQLHPVHSCHRDSTATVSMHQERSVGASTSESSSSSALRTRA</sequence>
<dbReference type="Proteomes" id="UP000007014">
    <property type="component" value="Chromosome 18"/>
</dbReference>
<gene>
    <name evidence="7" type="ORF">CYME_CMR493C</name>
</gene>
<evidence type="ECO:0000256" key="5">
    <source>
        <dbReference type="SAM" id="MobiDB-lite"/>
    </source>
</evidence>
<evidence type="ECO:0000313" key="7">
    <source>
        <dbReference type="EMBL" id="BAM82651.1"/>
    </source>
</evidence>
<evidence type="ECO:0000256" key="3">
    <source>
        <dbReference type="ARBA" id="ARBA00022833"/>
    </source>
</evidence>
<evidence type="ECO:0000259" key="6">
    <source>
        <dbReference type="PROSITE" id="PS50114"/>
    </source>
</evidence>
<dbReference type="Pfam" id="PF00320">
    <property type="entry name" value="GATA"/>
    <property type="match status" value="1"/>
</dbReference>
<keyword evidence="2 4" id="KW-0863">Zinc-finger</keyword>
<dbReference type="InterPro" id="IPR000679">
    <property type="entry name" value="Znf_GATA"/>
</dbReference>
<dbReference type="AlphaFoldDB" id="M1UWL6"/>
<dbReference type="GO" id="GO:0006355">
    <property type="term" value="P:regulation of DNA-templated transcription"/>
    <property type="evidence" value="ECO:0007669"/>
    <property type="project" value="InterPro"/>
</dbReference>
<feature type="domain" description="GATA-type" evidence="6">
    <location>
        <begin position="2"/>
        <end position="38"/>
    </location>
</feature>
<evidence type="ECO:0000256" key="2">
    <source>
        <dbReference type="ARBA" id="ARBA00022771"/>
    </source>
</evidence>
<dbReference type="eggNOG" id="KOG1601">
    <property type="taxonomic scope" value="Eukaryota"/>
</dbReference>
<dbReference type="RefSeq" id="XP_005538687.1">
    <property type="nucleotide sequence ID" value="XM_005538630.1"/>
</dbReference>
<dbReference type="HOGENOM" id="CLU_353162_0_0_1"/>
<evidence type="ECO:0000313" key="8">
    <source>
        <dbReference type="Proteomes" id="UP000007014"/>
    </source>
</evidence>
<dbReference type="InterPro" id="IPR052138">
    <property type="entry name" value="GATA_ZnFinger_Domain"/>
</dbReference>
<dbReference type="OrthoDB" id="2162994at2759"/>
<keyword evidence="3" id="KW-0862">Zinc</keyword>
<feature type="region of interest" description="Disordered" evidence="5">
    <location>
        <begin position="62"/>
        <end position="161"/>
    </location>
</feature>
<feature type="compositionally biased region" description="Low complexity" evidence="5">
    <location>
        <begin position="778"/>
        <end position="790"/>
    </location>
</feature>
<dbReference type="GeneID" id="16996891"/>
<dbReference type="SUPFAM" id="SSF57716">
    <property type="entry name" value="Glucocorticoid receptor-like (DNA-binding domain)"/>
    <property type="match status" value="1"/>
</dbReference>
<evidence type="ECO:0000256" key="4">
    <source>
        <dbReference type="PROSITE-ProRule" id="PRU00094"/>
    </source>
</evidence>
<dbReference type="SMART" id="SM00401">
    <property type="entry name" value="ZnF_GATA"/>
    <property type="match status" value="1"/>
</dbReference>
<dbReference type="PROSITE" id="PS50114">
    <property type="entry name" value="GATA_ZN_FINGER_2"/>
    <property type="match status" value="1"/>
</dbReference>